<feature type="transmembrane region" description="Helical" evidence="7">
    <location>
        <begin position="176"/>
        <end position="194"/>
    </location>
</feature>
<keyword evidence="5 7" id="KW-0472">Membrane</keyword>
<keyword evidence="9" id="KW-1185">Reference proteome</keyword>
<evidence type="ECO:0000313" key="8">
    <source>
        <dbReference type="EMBL" id="MCS5726483.1"/>
    </source>
</evidence>
<comment type="subcellular location">
    <subcellularLocation>
        <location evidence="1">Cell membrane</location>
        <topology evidence="1">Multi-pass membrane protein</topology>
    </subcellularLocation>
</comment>
<feature type="compositionally biased region" description="Low complexity" evidence="6">
    <location>
        <begin position="7"/>
        <end position="19"/>
    </location>
</feature>
<feature type="transmembrane region" description="Helical" evidence="7">
    <location>
        <begin position="254"/>
        <end position="278"/>
    </location>
</feature>
<dbReference type="GO" id="GO:0005886">
    <property type="term" value="C:plasma membrane"/>
    <property type="evidence" value="ECO:0007669"/>
    <property type="project" value="UniProtKB-SubCell"/>
</dbReference>
<reference evidence="8" key="1">
    <citation type="submission" date="2022-08" db="EMBL/GenBank/DDBJ databases">
        <authorList>
            <person name="Deng Y."/>
            <person name="Han X.-F."/>
            <person name="Zhang Y.-Q."/>
        </authorList>
    </citation>
    <scope>NUCLEOTIDE SEQUENCE</scope>
    <source>
        <strain evidence="8">CPCC 203407</strain>
    </source>
</reference>
<feature type="region of interest" description="Disordered" evidence="6">
    <location>
        <begin position="1"/>
        <end position="22"/>
    </location>
</feature>
<feature type="transmembrane region" description="Helical" evidence="7">
    <location>
        <begin position="355"/>
        <end position="375"/>
    </location>
</feature>
<dbReference type="GO" id="GO:0022857">
    <property type="term" value="F:transmembrane transporter activity"/>
    <property type="evidence" value="ECO:0007669"/>
    <property type="project" value="InterPro"/>
</dbReference>
<feature type="transmembrane region" description="Helical" evidence="7">
    <location>
        <begin position="445"/>
        <end position="465"/>
    </location>
</feature>
<dbReference type="PANTHER" id="PTHR42770">
    <property type="entry name" value="AMINO ACID TRANSPORTER-RELATED"/>
    <property type="match status" value="1"/>
</dbReference>
<dbReference type="RefSeq" id="WP_259528872.1">
    <property type="nucleotide sequence ID" value="NZ_JANLCK010000005.1"/>
</dbReference>
<dbReference type="PIRSF" id="PIRSF006060">
    <property type="entry name" value="AA_transporter"/>
    <property type="match status" value="1"/>
</dbReference>
<name>A0AA41XIG0_9MICO</name>
<organism evidence="8 9">
    <name type="scientific">Herbiconiux oxytropis</name>
    <dbReference type="NCBI Taxonomy" id="2970915"/>
    <lineage>
        <taxon>Bacteria</taxon>
        <taxon>Bacillati</taxon>
        <taxon>Actinomycetota</taxon>
        <taxon>Actinomycetes</taxon>
        <taxon>Micrococcales</taxon>
        <taxon>Microbacteriaceae</taxon>
        <taxon>Herbiconiux</taxon>
    </lineage>
</organism>
<dbReference type="InterPro" id="IPR050367">
    <property type="entry name" value="APC_superfamily"/>
</dbReference>
<feature type="transmembrane region" description="Helical" evidence="7">
    <location>
        <begin position="298"/>
        <end position="324"/>
    </location>
</feature>
<evidence type="ECO:0000256" key="5">
    <source>
        <dbReference type="ARBA" id="ARBA00023136"/>
    </source>
</evidence>
<comment type="caution">
    <text evidence="8">The sequence shown here is derived from an EMBL/GenBank/DDBJ whole genome shotgun (WGS) entry which is preliminary data.</text>
</comment>
<dbReference type="AlphaFoldDB" id="A0AA41XIG0"/>
<dbReference type="Gene3D" id="1.20.1740.10">
    <property type="entry name" value="Amino acid/polyamine transporter I"/>
    <property type="match status" value="1"/>
</dbReference>
<feature type="transmembrane region" description="Helical" evidence="7">
    <location>
        <begin position="214"/>
        <end position="233"/>
    </location>
</feature>
<dbReference type="InterPro" id="IPR002293">
    <property type="entry name" value="AA/rel_permease1"/>
</dbReference>
<dbReference type="EMBL" id="JANLCK010000005">
    <property type="protein sequence ID" value="MCS5726483.1"/>
    <property type="molecule type" value="Genomic_DNA"/>
</dbReference>
<feature type="transmembrane region" description="Helical" evidence="7">
    <location>
        <begin position="35"/>
        <end position="59"/>
    </location>
</feature>
<protein>
    <submittedName>
        <fullName evidence="8">APC family permease</fullName>
    </submittedName>
</protein>
<feature type="transmembrane region" description="Helical" evidence="7">
    <location>
        <begin position="147"/>
        <end position="167"/>
    </location>
</feature>
<evidence type="ECO:0000256" key="2">
    <source>
        <dbReference type="ARBA" id="ARBA00022475"/>
    </source>
</evidence>
<sequence>MSQKARTTGTTTSSSPFSSADGGELRRNALGAVNLLAQSVAALGPAASAAVLVGLVAALSGNGSWLTWLLATLFAGLAAFCFSALARRYSTSGGLASLVSKVGGAIPGTVVTLVILVFGIGFAPFFAVVFGNYARDYIVLLGYQGPTWWLVPAFGILSILFCAFLCLRDVALSTRVMLVIEIGSMAAILVLMGITLANHPDRILDTEQLTLSGAGLYEVVFGLVLAMFMFITFESSITLGREARTAQSTVTRSLYGSVLISGLFLVLCSYVTTLGFAADGAALAESFNPLGDLAAMEGATWLSYVIQLGIVAGMLAGMVAFLTWMSRVVLSLSKERILPAALGGVDRRHGTPRRAIFGIMVFQLVVFIVLCFTGGVQDLSLYGLVGSVFTLIYLFAYVVALLTIAVVAARRWHQPGITVAAVVAAGAFGYVIYNSVVPLPAFPTGVFTLVALGLMVLFVVVALLGSRKGGLLSRLGSSSVEL</sequence>
<keyword evidence="2" id="KW-1003">Cell membrane</keyword>
<evidence type="ECO:0000256" key="3">
    <source>
        <dbReference type="ARBA" id="ARBA00022692"/>
    </source>
</evidence>
<proteinExistence type="predicted"/>
<accession>A0AA41XIG0</accession>
<keyword evidence="4 7" id="KW-1133">Transmembrane helix</keyword>
<evidence type="ECO:0000256" key="4">
    <source>
        <dbReference type="ARBA" id="ARBA00022989"/>
    </source>
</evidence>
<feature type="transmembrane region" description="Helical" evidence="7">
    <location>
        <begin position="416"/>
        <end position="433"/>
    </location>
</feature>
<evidence type="ECO:0000256" key="6">
    <source>
        <dbReference type="SAM" id="MobiDB-lite"/>
    </source>
</evidence>
<gene>
    <name evidence="8" type="ORF">N1028_11320</name>
</gene>
<feature type="transmembrane region" description="Helical" evidence="7">
    <location>
        <begin position="65"/>
        <end position="86"/>
    </location>
</feature>
<keyword evidence="3 7" id="KW-0812">Transmembrane</keyword>
<feature type="transmembrane region" description="Helical" evidence="7">
    <location>
        <begin position="98"/>
        <end position="127"/>
    </location>
</feature>
<dbReference type="Proteomes" id="UP001165587">
    <property type="component" value="Unassembled WGS sequence"/>
</dbReference>
<evidence type="ECO:0000256" key="1">
    <source>
        <dbReference type="ARBA" id="ARBA00004651"/>
    </source>
</evidence>
<dbReference type="Pfam" id="PF13520">
    <property type="entry name" value="AA_permease_2"/>
    <property type="match status" value="1"/>
</dbReference>
<dbReference type="PANTHER" id="PTHR42770:SF7">
    <property type="entry name" value="MEMBRANE PROTEIN"/>
    <property type="match status" value="1"/>
</dbReference>
<feature type="transmembrane region" description="Helical" evidence="7">
    <location>
        <begin position="381"/>
        <end position="409"/>
    </location>
</feature>
<evidence type="ECO:0000256" key="7">
    <source>
        <dbReference type="SAM" id="Phobius"/>
    </source>
</evidence>
<evidence type="ECO:0000313" key="9">
    <source>
        <dbReference type="Proteomes" id="UP001165587"/>
    </source>
</evidence>